<name>A0A559IYB8_9BACL</name>
<dbReference type="Gene3D" id="3.40.1440.10">
    <property type="entry name" value="GIY-YIG endonuclease"/>
    <property type="match status" value="1"/>
</dbReference>
<protein>
    <submittedName>
        <fullName evidence="2">GIY-YIG nuclease family protein</fullName>
    </submittedName>
</protein>
<dbReference type="AlphaFoldDB" id="A0A559IYB8"/>
<organism evidence="2 3">
    <name type="scientific">Paenibacillus agilis</name>
    <dbReference type="NCBI Taxonomy" id="3020863"/>
    <lineage>
        <taxon>Bacteria</taxon>
        <taxon>Bacillati</taxon>
        <taxon>Bacillota</taxon>
        <taxon>Bacilli</taxon>
        <taxon>Bacillales</taxon>
        <taxon>Paenibacillaceae</taxon>
        <taxon>Paenibacillus</taxon>
    </lineage>
</organism>
<gene>
    <name evidence="2" type="ORF">FPZ44_05960</name>
</gene>
<evidence type="ECO:0000313" key="3">
    <source>
        <dbReference type="Proteomes" id="UP000318102"/>
    </source>
</evidence>
<comment type="caution">
    <text evidence="2">The sequence shown here is derived from an EMBL/GenBank/DDBJ whole genome shotgun (WGS) entry which is preliminary data.</text>
</comment>
<dbReference type="InterPro" id="IPR035901">
    <property type="entry name" value="GIY-YIG_endonuc_sf"/>
</dbReference>
<accession>A0A559IYB8</accession>
<dbReference type="Pfam" id="PF01541">
    <property type="entry name" value="GIY-YIG"/>
    <property type="match status" value="1"/>
</dbReference>
<evidence type="ECO:0000259" key="1">
    <source>
        <dbReference type="Pfam" id="PF01541"/>
    </source>
</evidence>
<dbReference type="SUPFAM" id="SSF82771">
    <property type="entry name" value="GIY-YIG endonuclease"/>
    <property type="match status" value="1"/>
</dbReference>
<evidence type="ECO:0000313" key="2">
    <source>
        <dbReference type="EMBL" id="TVX92630.1"/>
    </source>
</evidence>
<dbReference type="OrthoDB" id="89044at2"/>
<dbReference type="Proteomes" id="UP000318102">
    <property type="component" value="Unassembled WGS sequence"/>
</dbReference>
<dbReference type="CDD" id="cd10446">
    <property type="entry name" value="GIY-YIG_unchar_1"/>
    <property type="match status" value="1"/>
</dbReference>
<keyword evidence="3" id="KW-1185">Reference proteome</keyword>
<reference evidence="2 3" key="1">
    <citation type="submission" date="2019-07" db="EMBL/GenBank/DDBJ databases">
        <authorList>
            <person name="Kim J."/>
        </authorList>
    </citation>
    <scope>NUCLEOTIDE SEQUENCE [LARGE SCALE GENOMIC DNA]</scope>
    <source>
        <strain evidence="2 3">N4</strain>
    </source>
</reference>
<feature type="domain" description="GIY-YIG" evidence="1">
    <location>
        <begin position="203"/>
        <end position="290"/>
    </location>
</feature>
<sequence length="297" mass="34283">MNKMWRIHMSSLYLSDILLRLNKAIIGLDIKRIKLLRHSFNSSAFKQCFEKDLLNEYQSIQKSGFFKNCDYIASFVSGPSSSAKFYGFYKVIDQTGRKAVPFELGAGFNPLNITEDDNFYNFKLEKTKHLSDLEGRLIINWGKATISWNQWATNEKEVLAIQEYEKYTFKGYENIVLEFSSLKEVVADPVLYESWHKALRSVYAIYLIVDCISGKQYVGSAYGEGGLLQRWRTYVETKHGNNVLMIKHLESNPAAFNHFQFSVLQIIPKNATADEVIALENLYKTKLQTRKFGLNDN</sequence>
<dbReference type="InterPro" id="IPR000305">
    <property type="entry name" value="GIY-YIG_endonuc"/>
</dbReference>
<proteinExistence type="predicted"/>
<dbReference type="EMBL" id="VNJK01000001">
    <property type="protein sequence ID" value="TVX92630.1"/>
    <property type="molecule type" value="Genomic_DNA"/>
</dbReference>